<keyword evidence="3" id="KW-1185">Reference proteome</keyword>
<feature type="compositionally biased region" description="Polar residues" evidence="1">
    <location>
        <begin position="513"/>
        <end position="531"/>
    </location>
</feature>
<evidence type="ECO:0000256" key="1">
    <source>
        <dbReference type="SAM" id="MobiDB-lite"/>
    </source>
</evidence>
<feature type="compositionally biased region" description="Low complexity" evidence="1">
    <location>
        <begin position="222"/>
        <end position="232"/>
    </location>
</feature>
<proteinExistence type="predicted"/>
<reference evidence="2" key="1">
    <citation type="journal article" date="2017" name="Gigascience">
        <title>The genome draft of coconut (Cocos nucifera).</title>
        <authorList>
            <person name="Xiao Y."/>
            <person name="Xu P."/>
            <person name="Fan H."/>
            <person name="Baudouin L."/>
            <person name="Xia W."/>
            <person name="Bocs S."/>
            <person name="Xu J."/>
            <person name="Li Q."/>
            <person name="Guo A."/>
            <person name="Zhou L."/>
            <person name="Li J."/>
            <person name="Wu Y."/>
            <person name="Ma Z."/>
            <person name="Armero A."/>
            <person name="Issali A.E."/>
            <person name="Liu N."/>
            <person name="Peng M."/>
            <person name="Yang Y."/>
        </authorList>
    </citation>
    <scope>NUCLEOTIDE SEQUENCE</scope>
    <source>
        <tissue evidence="2">Spear leaf of Hainan Tall coconut</tissue>
    </source>
</reference>
<feature type="compositionally biased region" description="Basic and acidic residues" evidence="1">
    <location>
        <begin position="560"/>
        <end position="571"/>
    </location>
</feature>
<feature type="compositionally biased region" description="Basic and acidic residues" evidence="1">
    <location>
        <begin position="233"/>
        <end position="242"/>
    </location>
</feature>
<name>A0A8K0HYR6_COCNU</name>
<sequence length="817" mass="92137">MPQDSLRSAVHRCLTKILPVGFEDGNETVQCGTSRRSKTSLSVALEPIDGRGRGGPDLMLFKGKEEEVMAYQEDSELQLLQVLTGARKLNQMIGSWSKAPNLDGRWKYFAEDLLRSAVDLQESLIMLEKLQNASKLMSRMNRKQKPEFIYKREQELEQENHCGPLGSKRFAGGSYHNRLQEPRLSVDGSSRNLIEELKIVIGDSLYRQNLLSLSSDDEKASSSKSLRYSPSKGSRDKPSEQKVEVVGSVLASDQTKKPKASNLIAKLMGLEEDPSGTVQPIKKEEKGKSINSPRYSLDIERLIARKLQSVQQIPDPKRETLHKIIETVHFKGHLKSSQVEDRRFKNHFFYTPELQRYARDFYRDDDVTPVVIVKSPQLPCWKRGEVKKELTLEKAAVKEQRRSTKLVQEEKASDQTNMVTKILERKVMKPRGKTKEKSSPNVKAIASSCQKQQRKEALKTHKKPNGEQKLQLLNEKKQEVKKNVKATKVSISHPNASREPAKPDKRLPAARNIASTQISASQNQNLKCSSKSVERNVSDSTKEKKIAGAKPVKRSNIVKANDDKKSKEDGKVFNSHNKMDSVTSTSSSFSGDELREQADQGTKPHNRDDTIKTQDVLCEVQKISELGEAAIQLPEKKATVGEAAAMEDDLKLLLLSSQSFLNCARELFHVDAIRPVCYQSEGKDKVGKRNAKLLLDIAEELMVCKSHQLKHLIRSSVQTNLWGRKLYHSLDQLVEEISNEISELTNYTLVDDDATTADGLFIRLERDLKCKDAMLNSMWDFGWVSWVCMEDMGQIVGEVGEHVLASLIEEAATELVY</sequence>
<gene>
    <name evidence="2" type="ORF">COCNU_02G003400</name>
</gene>
<evidence type="ECO:0000313" key="2">
    <source>
        <dbReference type="EMBL" id="KAG1330372.1"/>
    </source>
</evidence>
<dbReference type="EMBL" id="CM017873">
    <property type="protein sequence ID" value="KAG1330372.1"/>
    <property type="molecule type" value="Genomic_DNA"/>
</dbReference>
<dbReference type="AlphaFoldDB" id="A0A8K0HYR6"/>
<dbReference type="PANTHER" id="PTHR34282">
    <property type="entry name" value="OS01G0228800 PROTEIN-RELATED"/>
    <property type="match status" value="1"/>
</dbReference>
<feature type="region of interest" description="Disordered" evidence="1">
    <location>
        <begin position="423"/>
        <end position="609"/>
    </location>
</feature>
<protein>
    <recommendedName>
        <fullName evidence="4">DUF4378 domain-containing protein</fullName>
    </recommendedName>
</protein>
<dbReference type="OrthoDB" id="1079501at2759"/>
<accession>A0A8K0HYR6</accession>
<evidence type="ECO:0000313" key="3">
    <source>
        <dbReference type="Proteomes" id="UP000797356"/>
    </source>
</evidence>
<dbReference type="Proteomes" id="UP000797356">
    <property type="component" value="Chromosome 2"/>
</dbReference>
<dbReference type="PANTHER" id="PTHR34282:SF2">
    <property type="entry name" value="DUF3741 DOMAIN-CONTAINING PROTEIN"/>
    <property type="match status" value="1"/>
</dbReference>
<feature type="compositionally biased region" description="Basic and acidic residues" evidence="1">
    <location>
        <begin position="423"/>
        <end position="438"/>
    </location>
</feature>
<organism evidence="2 3">
    <name type="scientific">Cocos nucifera</name>
    <name type="common">Coconut palm</name>
    <dbReference type="NCBI Taxonomy" id="13894"/>
    <lineage>
        <taxon>Eukaryota</taxon>
        <taxon>Viridiplantae</taxon>
        <taxon>Streptophyta</taxon>
        <taxon>Embryophyta</taxon>
        <taxon>Tracheophyta</taxon>
        <taxon>Spermatophyta</taxon>
        <taxon>Magnoliopsida</taxon>
        <taxon>Liliopsida</taxon>
        <taxon>Arecaceae</taxon>
        <taxon>Arecoideae</taxon>
        <taxon>Cocoseae</taxon>
        <taxon>Attaleinae</taxon>
        <taxon>Cocos</taxon>
    </lineage>
</organism>
<comment type="caution">
    <text evidence="2">The sequence shown here is derived from an EMBL/GenBank/DDBJ whole genome shotgun (WGS) entry which is preliminary data.</text>
</comment>
<evidence type="ECO:0008006" key="4">
    <source>
        <dbReference type="Google" id="ProtNLM"/>
    </source>
</evidence>
<feature type="compositionally biased region" description="Basic and acidic residues" evidence="1">
    <location>
        <begin position="532"/>
        <end position="546"/>
    </location>
</feature>
<feature type="region of interest" description="Disordered" evidence="1">
    <location>
        <begin position="214"/>
        <end position="242"/>
    </location>
</feature>
<feature type="compositionally biased region" description="Low complexity" evidence="1">
    <location>
        <begin position="581"/>
        <end position="590"/>
    </location>
</feature>
<reference evidence="2" key="2">
    <citation type="submission" date="2019-07" db="EMBL/GenBank/DDBJ databases">
        <authorList>
            <person name="Yang Y."/>
            <person name="Bocs S."/>
            <person name="Baudouin L."/>
        </authorList>
    </citation>
    <scope>NUCLEOTIDE SEQUENCE</scope>
    <source>
        <tissue evidence="2">Spear leaf of Hainan Tall coconut</tissue>
    </source>
</reference>